<reference evidence="1 2" key="1">
    <citation type="journal article" date="2017" name="G3 (Bethesda)">
        <title>The Physical Genome Mapping of Anopheles albimanus Corrected Scaffold Misassemblies and Identified Interarm Rearrangements in Genus Anopheles.</title>
        <authorList>
            <person name="Artemov G.N."/>
            <person name="Peery A.N."/>
            <person name="Jiang X."/>
            <person name="Tu Z."/>
            <person name="Stegniy V.N."/>
            <person name="Sharakhova M.V."/>
            <person name="Sharakhov I.V."/>
        </authorList>
    </citation>
    <scope>NUCLEOTIDE SEQUENCE [LARGE SCALE GENOMIC DNA]</scope>
    <source>
        <strain evidence="1 2">ALBI9_A</strain>
    </source>
</reference>
<dbReference type="EnsemblMetazoa" id="AALB014379-RA">
    <property type="protein sequence ID" value="AALB014379-PA"/>
    <property type="gene ID" value="AALB014379"/>
</dbReference>
<reference evidence="1" key="2">
    <citation type="submission" date="2022-08" db="UniProtKB">
        <authorList>
            <consortium name="EnsemblMetazoa"/>
        </authorList>
    </citation>
    <scope>IDENTIFICATION</scope>
    <source>
        <strain evidence="1">STECLA/ALBI9_A</strain>
    </source>
</reference>
<evidence type="ECO:0000313" key="1">
    <source>
        <dbReference type="EnsemblMetazoa" id="AALB014379-PA"/>
    </source>
</evidence>
<proteinExistence type="predicted"/>
<name>A0A182FXK9_ANOAL</name>
<dbReference type="VEuPathDB" id="VectorBase:AALB014379"/>
<dbReference type="Proteomes" id="UP000069272">
    <property type="component" value="Chromosome 2R"/>
</dbReference>
<dbReference type="OrthoDB" id="8178576at2759"/>
<sequence length="132" mass="15442">MEFHSSKLVMYLQLALVLVLLANIVPQITARPSTDRELQSQAKLLDHLLRFRLGEGDSIKHKRHHKRSSNYDDGFDIDYSRVQTCYEDEDINELCQRCSKVTKSSLVFPMCCSNEDETLTWCREYVYYGIQT</sequence>
<evidence type="ECO:0000313" key="2">
    <source>
        <dbReference type="Proteomes" id="UP000069272"/>
    </source>
</evidence>
<dbReference type="VEuPathDB" id="VectorBase:AALB20_036976"/>
<dbReference type="RefSeq" id="XP_035773643.1">
    <property type="nucleotide sequence ID" value="XM_035917750.1"/>
</dbReference>
<keyword evidence="2" id="KW-1185">Reference proteome</keyword>
<organism evidence="1 2">
    <name type="scientific">Anopheles albimanus</name>
    <name type="common">New world malaria mosquito</name>
    <dbReference type="NCBI Taxonomy" id="7167"/>
    <lineage>
        <taxon>Eukaryota</taxon>
        <taxon>Metazoa</taxon>
        <taxon>Ecdysozoa</taxon>
        <taxon>Arthropoda</taxon>
        <taxon>Hexapoda</taxon>
        <taxon>Insecta</taxon>
        <taxon>Pterygota</taxon>
        <taxon>Neoptera</taxon>
        <taxon>Endopterygota</taxon>
        <taxon>Diptera</taxon>
        <taxon>Nematocera</taxon>
        <taxon>Culicoidea</taxon>
        <taxon>Culicidae</taxon>
        <taxon>Anophelinae</taxon>
        <taxon>Anopheles</taxon>
    </lineage>
</organism>
<dbReference type="PANTHER" id="PTHR39945">
    <property type="entry name" value="FI14129P"/>
    <property type="match status" value="1"/>
</dbReference>
<accession>A0A182FXK9</accession>
<protein>
    <submittedName>
        <fullName evidence="1">Uncharacterized protein</fullName>
    </submittedName>
</protein>
<dbReference type="PANTHER" id="PTHR39945:SF1">
    <property type="entry name" value="FI14129P"/>
    <property type="match status" value="1"/>
</dbReference>
<dbReference type="GeneID" id="118456714"/>
<dbReference type="AlphaFoldDB" id="A0A182FXK9"/>
<dbReference type="KEGG" id="aali:118456714"/>